<evidence type="ECO:0000313" key="3">
    <source>
        <dbReference type="EMBL" id="KAE8997971.1"/>
    </source>
</evidence>
<dbReference type="EMBL" id="QXFT01001525">
    <property type="protein sequence ID" value="KAE9316431.1"/>
    <property type="molecule type" value="Genomic_DNA"/>
</dbReference>
<evidence type="ECO:0000256" key="1">
    <source>
        <dbReference type="SAM" id="SignalP"/>
    </source>
</evidence>
<evidence type="ECO:0000313" key="5">
    <source>
        <dbReference type="Proteomes" id="UP000429607"/>
    </source>
</evidence>
<keyword evidence="6" id="KW-1185">Reference proteome</keyword>
<dbReference type="Proteomes" id="UP000429607">
    <property type="component" value="Unassembled WGS sequence"/>
</dbReference>
<dbReference type="Proteomes" id="UP000435112">
    <property type="component" value="Unassembled WGS sequence"/>
</dbReference>
<evidence type="ECO:0000313" key="6">
    <source>
        <dbReference type="Proteomes" id="UP000434957"/>
    </source>
</evidence>
<evidence type="ECO:0008006" key="8">
    <source>
        <dbReference type="Google" id="ProtNLM"/>
    </source>
</evidence>
<dbReference type="Proteomes" id="UP000434957">
    <property type="component" value="Unassembled WGS sequence"/>
</dbReference>
<organism evidence="3 5">
    <name type="scientific">Phytophthora rubi</name>
    <dbReference type="NCBI Taxonomy" id="129364"/>
    <lineage>
        <taxon>Eukaryota</taxon>
        <taxon>Sar</taxon>
        <taxon>Stramenopiles</taxon>
        <taxon>Oomycota</taxon>
        <taxon>Peronosporomycetes</taxon>
        <taxon>Peronosporales</taxon>
        <taxon>Peronosporaceae</taxon>
        <taxon>Phytophthora</taxon>
    </lineage>
</organism>
<dbReference type="EMBL" id="QXFU01001911">
    <property type="protein sequence ID" value="KAE8993441.1"/>
    <property type="molecule type" value="Genomic_DNA"/>
</dbReference>
<dbReference type="AlphaFoldDB" id="A0A6A3JSW6"/>
<protein>
    <recommendedName>
        <fullName evidence="8">RxLR effector protein</fullName>
    </recommendedName>
</protein>
<feature type="signal peptide" evidence="1">
    <location>
        <begin position="1"/>
        <end position="17"/>
    </location>
</feature>
<gene>
    <name evidence="3" type="ORF">PR001_g19440</name>
    <name evidence="2" type="ORF">PR002_g20234</name>
    <name evidence="4" type="ORF">PR003_g18716</name>
</gene>
<comment type="caution">
    <text evidence="3">The sequence shown here is derived from an EMBL/GenBank/DDBJ whole genome shotgun (WGS) entry which is preliminary data.</text>
</comment>
<reference evidence="5 7" key="1">
    <citation type="submission" date="2018-09" db="EMBL/GenBank/DDBJ databases">
        <title>Genomic investigation of the strawberry pathogen Phytophthora fragariae indicates pathogenicity is determined by transcriptional variation in three key races.</title>
        <authorList>
            <person name="Adams T.M."/>
            <person name="Armitage A.D."/>
            <person name="Sobczyk M.K."/>
            <person name="Bates H.J."/>
            <person name="Dunwell J.M."/>
            <person name="Nellist C.F."/>
            <person name="Harrison R.J."/>
        </authorList>
    </citation>
    <scope>NUCLEOTIDE SEQUENCE [LARGE SCALE GENOMIC DNA]</scope>
    <source>
        <strain evidence="3 5">SCRP249</strain>
        <strain evidence="2 7">SCRP324</strain>
        <strain evidence="4 6">SCRP333</strain>
    </source>
</reference>
<evidence type="ECO:0000313" key="7">
    <source>
        <dbReference type="Proteomes" id="UP000435112"/>
    </source>
</evidence>
<feature type="chain" id="PRO_5036164626" description="RxLR effector protein" evidence="1">
    <location>
        <begin position="18"/>
        <end position="66"/>
    </location>
</feature>
<sequence>MFVLYTLLPIVIVLTKSTNTTSVRKITCIFNQSLTCPQVIPLKVACRENWRYPLENDRTLAKSLEV</sequence>
<accession>A0A6A3JSW6</accession>
<name>A0A6A3JSW6_9STRA</name>
<evidence type="ECO:0000313" key="2">
    <source>
        <dbReference type="EMBL" id="KAE8993441.1"/>
    </source>
</evidence>
<keyword evidence="1" id="KW-0732">Signal</keyword>
<evidence type="ECO:0000313" key="4">
    <source>
        <dbReference type="EMBL" id="KAE9316431.1"/>
    </source>
</evidence>
<dbReference type="EMBL" id="QXFV01001809">
    <property type="protein sequence ID" value="KAE8997971.1"/>
    <property type="molecule type" value="Genomic_DNA"/>
</dbReference>
<proteinExistence type="predicted"/>